<gene>
    <name evidence="2" type="ORF">BJ085DRAFT_28816</name>
</gene>
<feature type="compositionally biased region" description="Polar residues" evidence="1">
    <location>
        <begin position="78"/>
        <end position="91"/>
    </location>
</feature>
<dbReference type="EMBL" id="ML003697">
    <property type="protein sequence ID" value="RKP33613.1"/>
    <property type="molecule type" value="Genomic_DNA"/>
</dbReference>
<evidence type="ECO:0000256" key="1">
    <source>
        <dbReference type="SAM" id="MobiDB-lite"/>
    </source>
</evidence>
<feature type="compositionally biased region" description="Low complexity" evidence="1">
    <location>
        <begin position="264"/>
        <end position="275"/>
    </location>
</feature>
<accession>A0A4P9ZKJ7</accession>
<organism evidence="2 3">
    <name type="scientific">Dimargaris cristalligena</name>
    <dbReference type="NCBI Taxonomy" id="215637"/>
    <lineage>
        <taxon>Eukaryota</taxon>
        <taxon>Fungi</taxon>
        <taxon>Fungi incertae sedis</taxon>
        <taxon>Zoopagomycota</taxon>
        <taxon>Kickxellomycotina</taxon>
        <taxon>Dimargaritomycetes</taxon>
        <taxon>Dimargaritales</taxon>
        <taxon>Dimargaritaceae</taxon>
        <taxon>Dimargaris</taxon>
    </lineage>
</organism>
<dbReference type="AlphaFoldDB" id="A0A4P9ZKJ7"/>
<reference evidence="3" key="1">
    <citation type="journal article" date="2018" name="Nat. Microbiol.">
        <title>Leveraging single-cell genomics to expand the fungal tree of life.</title>
        <authorList>
            <person name="Ahrendt S.R."/>
            <person name="Quandt C.A."/>
            <person name="Ciobanu D."/>
            <person name="Clum A."/>
            <person name="Salamov A."/>
            <person name="Andreopoulos B."/>
            <person name="Cheng J.F."/>
            <person name="Woyke T."/>
            <person name="Pelin A."/>
            <person name="Henrissat B."/>
            <person name="Reynolds N.K."/>
            <person name="Benny G.L."/>
            <person name="Smith M.E."/>
            <person name="James T.Y."/>
            <person name="Grigoriev I.V."/>
        </authorList>
    </citation>
    <scope>NUCLEOTIDE SEQUENCE [LARGE SCALE GENOMIC DNA]</scope>
    <source>
        <strain evidence="3">RSA 468</strain>
    </source>
</reference>
<evidence type="ECO:0000313" key="2">
    <source>
        <dbReference type="EMBL" id="RKP33613.1"/>
    </source>
</evidence>
<keyword evidence="3" id="KW-1185">Reference proteome</keyword>
<protein>
    <submittedName>
        <fullName evidence="2">Uncharacterized protein</fullName>
    </submittedName>
</protein>
<proteinExistence type="predicted"/>
<evidence type="ECO:0000313" key="3">
    <source>
        <dbReference type="Proteomes" id="UP000268162"/>
    </source>
</evidence>
<feature type="region of interest" description="Disordered" evidence="1">
    <location>
        <begin position="134"/>
        <end position="170"/>
    </location>
</feature>
<feature type="region of interest" description="Disordered" evidence="1">
    <location>
        <begin position="106"/>
        <end position="125"/>
    </location>
</feature>
<name>A0A4P9ZKJ7_9FUNG</name>
<dbReference type="Proteomes" id="UP000268162">
    <property type="component" value="Unassembled WGS sequence"/>
</dbReference>
<feature type="region of interest" description="Disordered" evidence="1">
    <location>
        <begin position="54"/>
        <end position="96"/>
    </location>
</feature>
<feature type="region of interest" description="Disordered" evidence="1">
    <location>
        <begin position="256"/>
        <end position="335"/>
    </location>
</feature>
<sequence>MTSLKYQRVWCFGYAAVLFMGSQWGPNSGSVVLGAIDQLRTPAVAPNYLVRTSANNDRIPTDNDQAEDDWSWGGDIPSSVSSTDNQNNDNPWNFGVESTGLQFRESLAEPNSSPPPAWASEPLRESGLNGPSLLLTSPFYYTPEGNGDPQGDGSRGLLEEDGGLVSPPSSSVAWHLADFSANEAARSQVGVYDHLYPPPPNELAVADTPSDLLDGGPLGNNAMPLSSSSAIDDHGSLDWMNGHSFLFGKSVDTITDSQHHHPGSSATARSRSNTARQEHVRPYLVPTTDGRRRRRSNMKSRSDSPASPPPPASSSLAEHSYPEVQQPSAESPPMYYWPSETADVLDYALPNEAIANWPLDEGATEAAAGSLMDTELFTTLPGGVELAQECRQYAVDDILRLTPFGTNDLLPAYSNNNLLPESQSVSTLFDKDTFWRTFDKFLNRYIQQHSGVESTNLAGASPMPLSQGLQSRTDRLETIQAVREAMRKREFMFILGIDPQTSTVYPIFPYEHDGHTLDCLYLQAFLNSTKPHMLFGSIKSDFSRAETMELIRMELTGFNLADEFNPPAF</sequence>